<feature type="domain" description="GHMP kinase C-terminal" evidence="15">
    <location>
        <begin position="258"/>
        <end position="297"/>
    </location>
</feature>
<dbReference type="GO" id="GO:0009423">
    <property type="term" value="P:chorismate biosynthetic process"/>
    <property type="evidence" value="ECO:0007669"/>
    <property type="project" value="UniProtKB-UniPathway"/>
</dbReference>
<evidence type="ECO:0000256" key="4">
    <source>
        <dbReference type="ARBA" id="ARBA00012154"/>
    </source>
</evidence>
<evidence type="ECO:0000256" key="7">
    <source>
        <dbReference type="ARBA" id="ARBA00022605"/>
    </source>
</evidence>
<dbReference type="GO" id="GO:0009073">
    <property type="term" value="P:aromatic amino acid family biosynthetic process"/>
    <property type="evidence" value="ECO:0007669"/>
    <property type="project" value="UniProtKB-KW"/>
</dbReference>
<dbReference type="EMBL" id="VSSQ01000250">
    <property type="protein sequence ID" value="MPL88084.1"/>
    <property type="molecule type" value="Genomic_DNA"/>
</dbReference>
<name>A0A644V9Q0_9ZZZZ</name>
<feature type="domain" description="GHMP kinase N-terminal" evidence="14">
    <location>
        <begin position="94"/>
        <end position="176"/>
    </location>
</feature>
<dbReference type="InterPro" id="IPR006204">
    <property type="entry name" value="GHMP_kinase_N_dom"/>
</dbReference>
<dbReference type="SUPFAM" id="SSF55060">
    <property type="entry name" value="GHMP Kinase, C-terminal domain"/>
    <property type="match status" value="1"/>
</dbReference>
<organism evidence="16">
    <name type="scientific">bioreactor metagenome</name>
    <dbReference type="NCBI Taxonomy" id="1076179"/>
    <lineage>
        <taxon>unclassified sequences</taxon>
        <taxon>metagenomes</taxon>
        <taxon>ecological metagenomes</taxon>
    </lineage>
</organism>
<evidence type="ECO:0000256" key="13">
    <source>
        <dbReference type="ARBA" id="ARBA00048567"/>
    </source>
</evidence>
<evidence type="ECO:0000256" key="10">
    <source>
        <dbReference type="ARBA" id="ARBA00022777"/>
    </source>
</evidence>
<dbReference type="GO" id="GO:0004765">
    <property type="term" value="F:shikimate kinase activity"/>
    <property type="evidence" value="ECO:0007669"/>
    <property type="project" value="UniProtKB-EC"/>
</dbReference>
<keyword evidence="6" id="KW-0963">Cytoplasm</keyword>
<protein>
    <recommendedName>
        <fullName evidence="5">Shikimate kinase</fullName>
        <ecNumber evidence="4">2.7.1.71</ecNumber>
    </recommendedName>
</protein>
<dbReference type="InterPro" id="IPR006203">
    <property type="entry name" value="GHMP_knse_ATP-bd_CS"/>
</dbReference>
<dbReference type="Pfam" id="PF08544">
    <property type="entry name" value="GHMP_kinases_C"/>
    <property type="match status" value="1"/>
</dbReference>
<evidence type="ECO:0000256" key="5">
    <source>
        <dbReference type="ARBA" id="ARBA00013853"/>
    </source>
</evidence>
<keyword evidence="11" id="KW-0067">ATP-binding</keyword>
<evidence type="ECO:0000256" key="6">
    <source>
        <dbReference type="ARBA" id="ARBA00022490"/>
    </source>
</evidence>
<keyword evidence="12" id="KW-0057">Aromatic amino acid biosynthesis</keyword>
<dbReference type="GO" id="GO:0008652">
    <property type="term" value="P:amino acid biosynthetic process"/>
    <property type="evidence" value="ECO:0007669"/>
    <property type="project" value="UniProtKB-KW"/>
</dbReference>
<dbReference type="SUPFAM" id="SSF54211">
    <property type="entry name" value="Ribosomal protein S5 domain 2-like"/>
    <property type="match status" value="1"/>
</dbReference>
<comment type="caution">
    <text evidence="16">The sequence shown here is derived from an EMBL/GenBank/DDBJ whole genome shotgun (WGS) entry which is preliminary data.</text>
</comment>
<dbReference type="PIRSF" id="PIRSF005758">
    <property type="entry name" value="Shikimt_kin_arch"/>
    <property type="match status" value="1"/>
</dbReference>
<dbReference type="PANTHER" id="PTHR20861:SF3">
    <property type="entry name" value="SHIKIMATE KINASE"/>
    <property type="match status" value="1"/>
</dbReference>
<evidence type="ECO:0000259" key="14">
    <source>
        <dbReference type="Pfam" id="PF00288"/>
    </source>
</evidence>
<proteinExistence type="inferred from homology"/>
<dbReference type="Gene3D" id="3.30.230.10">
    <property type="match status" value="1"/>
</dbReference>
<evidence type="ECO:0000256" key="11">
    <source>
        <dbReference type="ARBA" id="ARBA00022840"/>
    </source>
</evidence>
<evidence type="ECO:0000256" key="8">
    <source>
        <dbReference type="ARBA" id="ARBA00022679"/>
    </source>
</evidence>
<comment type="catalytic activity">
    <reaction evidence="13">
        <text>shikimate + ATP = 3-phosphoshikimate + ADP + H(+)</text>
        <dbReference type="Rhea" id="RHEA:13121"/>
        <dbReference type="ChEBI" id="CHEBI:15378"/>
        <dbReference type="ChEBI" id="CHEBI:30616"/>
        <dbReference type="ChEBI" id="CHEBI:36208"/>
        <dbReference type="ChEBI" id="CHEBI:145989"/>
        <dbReference type="ChEBI" id="CHEBI:456216"/>
        <dbReference type="EC" id="2.7.1.71"/>
    </reaction>
</comment>
<gene>
    <name evidence="16" type="primary">thrB_9</name>
    <name evidence="16" type="ORF">SDC9_34097</name>
</gene>
<dbReference type="Pfam" id="PF00288">
    <property type="entry name" value="GHMP_kinases_N"/>
    <property type="match status" value="1"/>
</dbReference>
<keyword evidence="9" id="KW-0547">Nucleotide-binding</keyword>
<dbReference type="HAMAP" id="MF_00370">
    <property type="entry name" value="Shik_kinase_arch"/>
    <property type="match status" value="1"/>
</dbReference>
<dbReference type="AlphaFoldDB" id="A0A644V9Q0"/>
<dbReference type="PANTHER" id="PTHR20861">
    <property type="entry name" value="HOMOSERINE/4-DIPHOSPHOCYTIDYL-2-C-METHYL-D-ERYTHRITOL KINASE"/>
    <property type="match status" value="1"/>
</dbReference>
<dbReference type="EC" id="2.7.1.71" evidence="4"/>
<dbReference type="InterPro" id="IPR013750">
    <property type="entry name" value="GHMP_kinase_C_dom"/>
</dbReference>
<comment type="subcellular location">
    <subcellularLocation>
        <location evidence="1">Cytoplasm</location>
    </subcellularLocation>
</comment>
<dbReference type="InterPro" id="IPR010189">
    <property type="entry name" value="SK_arc"/>
</dbReference>
<keyword evidence="7" id="KW-0028">Amino-acid biosynthesis</keyword>
<dbReference type="InterPro" id="IPR036554">
    <property type="entry name" value="GHMP_kinase_C_sf"/>
</dbReference>
<evidence type="ECO:0000256" key="3">
    <source>
        <dbReference type="ARBA" id="ARBA00010202"/>
    </source>
</evidence>
<dbReference type="InterPro" id="IPR020568">
    <property type="entry name" value="Ribosomal_Su5_D2-typ_SF"/>
</dbReference>
<dbReference type="GO" id="GO:0005524">
    <property type="term" value="F:ATP binding"/>
    <property type="evidence" value="ECO:0007669"/>
    <property type="project" value="UniProtKB-KW"/>
</dbReference>
<dbReference type="NCBIfam" id="TIGR01920">
    <property type="entry name" value="Shik_kin_archae"/>
    <property type="match status" value="1"/>
</dbReference>
<evidence type="ECO:0000256" key="9">
    <source>
        <dbReference type="ARBA" id="ARBA00022741"/>
    </source>
</evidence>
<evidence type="ECO:0000256" key="1">
    <source>
        <dbReference type="ARBA" id="ARBA00004496"/>
    </source>
</evidence>
<sequence>MNIFNQLYLIFFGVLMKKIARSPGSATIVNAIATGSGSAFGINLDILAEVKIIDSGIKSSPDLDIDTTLMEICARNVFNHYGISFNEESENLNGNEGIIGVEISTKSNLPPASGLSSSSALSNAVTLATSELISNEFDKKPMNDLEIINLAIDSSLEAGVTITGAFDDATASYFGGVTVTDNINRKILIKEKMDNHKLLIYMPNIDSMTANSDVDRMKLLAPLVEIAFEKASQKEYYTALNLNGILYSNALGFDTKIAIDALSAGAIASGLSGTGSSYVAIVDDKSKDDIKDIWNSYADSGIIIETEVDNLGTSIIK</sequence>
<comment type="pathway">
    <text evidence="2">Metabolic intermediate biosynthesis; chorismate biosynthesis; chorismate from D-erythrose 4-phosphate and phosphoenolpyruvate: step 5/7.</text>
</comment>
<dbReference type="InterPro" id="IPR014721">
    <property type="entry name" value="Ribsml_uS5_D2-typ_fold_subgr"/>
</dbReference>
<evidence type="ECO:0000259" key="15">
    <source>
        <dbReference type="Pfam" id="PF08544"/>
    </source>
</evidence>
<evidence type="ECO:0000313" key="16">
    <source>
        <dbReference type="EMBL" id="MPL88084.1"/>
    </source>
</evidence>
<comment type="similarity">
    <text evidence="3">Belongs to the GHMP kinase family. Archaeal shikimate kinase subfamily.</text>
</comment>
<keyword evidence="8 16" id="KW-0808">Transferase</keyword>
<accession>A0A644V9Q0</accession>
<keyword evidence="10 16" id="KW-0418">Kinase</keyword>
<evidence type="ECO:0000256" key="12">
    <source>
        <dbReference type="ARBA" id="ARBA00023141"/>
    </source>
</evidence>
<dbReference type="GO" id="GO:0005737">
    <property type="term" value="C:cytoplasm"/>
    <property type="evidence" value="ECO:0007669"/>
    <property type="project" value="UniProtKB-SubCell"/>
</dbReference>
<dbReference type="UniPathway" id="UPA00053">
    <property type="reaction ID" value="UER00088"/>
</dbReference>
<evidence type="ECO:0000256" key="2">
    <source>
        <dbReference type="ARBA" id="ARBA00004842"/>
    </source>
</evidence>
<dbReference type="PROSITE" id="PS00627">
    <property type="entry name" value="GHMP_KINASES_ATP"/>
    <property type="match status" value="1"/>
</dbReference>
<reference evidence="16" key="1">
    <citation type="submission" date="2019-08" db="EMBL/GenBank/DDBJ databases">
        <authorList>
            <person name="Kucharzyk K."/>
            <person name="Murdoch R.W."/>
            <person name="Higgins S."/>
            <person name="Loffler F."/>
        </authorList>
    </citation>
    <scope>NUCLEOTIDE SEQUENCE</scope>
</reference>